<keyword evidence="2" id="KW-1185">Reference proteome</keyword>
<reference evidence="1 2" key="1">
    <citation type="submission" date="2021-11" db="EMBL/GenBank/DDBJ databases">
        <title>Black yeast isolated from Biological Soil Crust.</title>
        <authorList>
            <person name="Kurbessoian T."/>
        </authorList>
    </citation>
    <scope>NUCLEOTIDE SEQUENCE [LARGE SCALE GENOMIC DNA]</scope>
    <source>
        <strain evidence="1 2">CCFEE 5522</strain>
    </source>
</reference>
<dbReference type="EMBL" id="JAVFHQ010000017">
    <property type="protein sequence ID" value="KAK4545865.1"/>
    <property type="molecule type" value="Genomic_DNA"/>
</dbReference>
<dbReference type="AlphaFoldDB" id="A0AAV9JMX7"/>
<comment type="caution">
    <text evidence="1">The sequence shown here is derived from an EMBL/GenBank/DDBJ whole genome shotgun (WGS) entry which is preliminary data.</text>
</comment>
<evidence type="ECO:0000313" key="2">
    <source>
        <dbReference type="Proteomes" id="UP001324427"/>
    </source>
</evidence>
<organism evidence="1 2">
    <name type="scientific">Oleoguttula mirabilis</name>
    <dbReference type="NCBI Taxonomy" id="1507867"/>
    <lineage>
        <taxon>Eukaryota</taxon>
        <taxon>Fungi</taxon>
        <taxon>Dikarya</taxon>
        <taxon>Ascomycota</taxon>
        <taxon>Pezizomycotina</taxon>
        <taxon>Dothideomycetes</taxon>
        <taxon>Dothideomycetidae</taxon>
        <taxon>Mycosphaerellales</taxon>
        <taxon>Teratosphaeriaceae</taxon>
        <taxon>Oleoguttula</taxon>
    </lineage>
</organism>
<gene>
    <name evidence="1" type="ORF">LTR36_002429</name>
</gene>
<proteinExistence type="predicted"/>
<evidence type="ECO:0000313" key="1">
    <source>
        <dbReference type="EMBL" id="KAK4545865.1"/>
    </source>
</evidence>
<protein>
    <submittedName>
        <fullName evidence="1">Uncharacterized protein</fullName>
    </submittedName>
</protein>
<name>A0AAV9JMX7_9PEZI</name>
<dbReference type="Proteomes" id="UP001324427">
    <property type="component" value="Unassembled WGS sequence"/>
</dbReference>
<accession>A0AAV9JMX7</accession>
<sequence length="86" mass="9791">MISDVLKRMPLSDDLLKRMPLSDDLEIDEVSHNEVSYDELQRTGSNNFCLWKSPENIWIITAMQDITRPAESVTNLTVLGGHDMEA</sequence>